<evidence type="ECO:0000313" key="2">
    <source>
        <dbReference type="Proteomes" id="UP000503004"/>
    </source>
</evidence>
<proteinExistence type="predicted"/>
<name>A0A858Q822_9GAMM</name>
<protein>
    <submittedName>
        <fullName evidence="1">Hydroxylamine oxidation protein HaoB</fullName>
    </submittedName>
</protein>
<dbReference type="NCBIfam" id="TIGR04392">
    <property type="entry name" value="haoB_nitrify"/>
    <property type="match status" value="1"/>
</dbReference>
<dbReference type="EMBL" id="CP046565">
    <property type="protein sequence ID" value="QJD29999.1"/>
    <property type="molecule type" value="Genomic_DNA"/>
</dbReference>
<accession>A0A858Q822</accession>
<dbReference type="AlphaFoldDB" id="A0A858Q822"/>
<gene>
    <name evidence="1" type="primary">haoB</name>
    <name evidence="1" type="ORF">GNH96_08470</name>
</gene>
<keyword evidence="2" id="KW-1185">Reference proteome</keyword>
<dbReference type="InterPro" id="IPR030891">
    <property type="entry name" value="HaoB_nitrify"/>
</dbReference>
<dbReference type="Proteomes" id="UP000503004">
    <property type="component" value="Chromosome"/>
</dbReference>
<sequence length="330" mass="36237">MADTAGQPKRSRLATSTGLALLLAGGATLLYDRLLPQVHYDEAPIPSADWSAMESRGAFPVTALTRYILHQGDQVSVPLTVADYRDGRNQDQRVTLYPPEAGNTAARLRHDLWRAAGEAIVRHTDDNALFLAWWDDAQRIRFLSGRDTWLDRPAAAAFPNGAERSLWEKVAGGFAAVPDPSRRLARWLGMDADTALAEMKAQLPADRPVYMLVCLDDLARLGEIEALAGVRLPFEAARFPGGDMHGQIAAVQQWARQDVDQASYLVQQISGAGVRAWRITTPQGRDTLLARLLPFSTSLARPLPQAQAVYQSGWGSYLTIYALNFGEGKM</sequence>
<dbReference type="RefSeq" id="WP_169603279.1">
    <property type="nucleotide sequence ID" value="NZ_CP046565.1"/>
</dbReference>
<evidence type="ECO:0000313" key="1">
    <source>
        <dbReference type="EMBL" id="QJD29999.1"/>
    </source>
</evidence>
<dbReference type="KEGG" id="metu:GNH96_08470"/>
<organism evidence="1 2">
    <name type="scientific">Methylococcus geothermalis</name>
    <dbReference type="NCBI Taxonomy" id="2681310"/>
    <lineage>
        <taxon>Bacteria</taxon>
        <taxon>Pseudomonadati</taxon>
        <taxon>Pseudomonadota</taxon>
        <taxon>Gammaproteobacteria</taxon>
        <taxon>Methylococcales</taxon>
        <taxon>Methylococcaceae</taxon>
        <taxon>Methylococcus</taxon>
    </lineage>
</organism>
<reference evidence="2" key="1">
    <citation type="submission" date="2019-12" db="EMBL/GenBank/DDBJ databases">
        <authorList>
            <person name="Awala S.I."/>
            <person name="Rhee S.K."/>
        </authorList>
    </citation>
    <scope>NUCLEOTIDE SEQUENCE [LARGE SCALE GENOMIC DNA]</scope>
    <source>
        <strain evidence="2">IM1</strain>
    </source>
</reference>